<proteinExistence type="predicted"/>
<dbReference type="EMBL" id="BPQP01000030">
    <property type="protein sequence ID" value="GJD94891.1"/>
    <property type="molecule type" value="Genomic_DNA"/>
</dbReference>
<dbReference type="Pfam" id="PF17645">
    <property type="entry name" value="Amdase"/>
    <property type="match status" value="1"/>
</dbReference>
<evidence type="ECO:0000313" key="2">
    <source>
        <dbReference type="EMBL" id="GJD94891.1"/>
    </source>
</evidence>
<protein>
    <submittedName>
        <fullName evidence="2">Maleate isomerase</fullName>
    </submittedName>
</protein>
<reference evidence="2" key="1">
    <citation type="journal article" date="2021" name="Front. Microbiol.">
        <title>Comprehensive Comparative Genomics and Phenotyping of Methylobacterium Species.</title>
        <authorList>
            <person name="Alessa O."/>
            <person name="Ogura Y."/>
            <person name="Fujitani Y."/>
            <person name="Takami H."/>
            <person name="Hayashi T."/>
            <person name="Sahin N."/>
            <person name="Tani A."/>
        </authorList>
    </citation>
    <scope>NUCLEOTIDE SEQUENCE</scope>
    <source>
        <strain evidence="2">DSM 19015</strain>
    </source>
</reference>
<sequence>MAGSDHPTSVGPRTRIGRLSGRSFLVPDANTPPMPALAQPGVIHDGGSAEGFGGIDPSLGYPDVRSFLLKFGLLVPATNTSTEHELWSIIGRNPGPEGLAGIGLHTANVMTPRPRFGTAAELAEYQRQFLGGLRAAVDQALAAEPQYLILGMSLEHIIGGLDGIRAATAAVTDLLDRGMATWHDAAPAALTALNAKRIGLLTAFNEQGNNNAARMFTDLGFEVVTTASFPCELALHIAHLPDWAKEKAIVELLATPRNRLDAVVQCGTNMSLMQVTERLEPVLGLPIVGVNAALFWYALRENGLDAPLLGAGMLLREH</sequence>
<dbReference type="PANTHER" id="PTHR40267">
    <property type="entry name" value="BLR3294 PROTEIN"/>
    <property type="match status" value="1"/>
</dbReference>
<dbReference type="GO" id="GO:0016853">
    <property type="term" value="F:isomerase activity"/>
    <property type="evidence" value="ECO:0007669"/>
    <property type="project" value="UniProtKB-KW"/>
</dbReference>
<reference evidence="2" key="2">
    <citation type="submission" date="2021-08" db="EMBL/GenBank/DDBJ databases">
        <authorList>
            <person name="Tani A."/>
            <person name="Ola A."/>
            <person name="Ogura Y."/>
            <person name="Katsura K."/>
            <person name="Hayashi T."/>
        </authorList>
    </citation>
    <scope>NUCLEOTIDE SEQUENCE</scope>
    <source>
        <strain evidence="2">DSM 19015</strain>
    </source>
</reference>
<accession>A0ABQ4RWC8</accession>
<dbReference type="Proteomes" id="UP001055125">
    <property type="component" value="Unassembled WGS sequence"/>
</dbReference>
<dbReference type="Gene3D" id="3.40.50.12500">
    <property type="match status" value="1"/>
</dbReference>
<keyword evidence="2" id="KW-0413">Isomerase</keyword>
<dbReference type="PANTHER" id="PTHR40267:SF1">
    <property type="entry name" value="BLR3294 PROTEIN"/>
    <property type="match status" value="1"/>
</dbReference>
<keyword evidence="3" id="KW-1185">Reference proteome</keyword>
<comment type="caution">
    <text evidence="2">The sequence shown here is derived from an EMBL/GenBank/DDBJ whole genome shotgun (WGS) entry which is preliminary data.</text>
</comment>
<organism evidence="2 3">
    <name type="scientific">Methylobacterium iners</name>
    <dbReference type="NCBI Taxonomy" id="418707"/>
    <lineage>
        <taxon>Bacteria</taxon>
        <taxon>Pseudomonadati</taxon>
        <taxon>Pseudomonadota</taxon>
        <taxon>Alphaproteobacteria</taxon>
        <taxon>Hyphomicrobiales</taxon>
        <taxon>Methylobacteriaceae</taxon>
        <taxon>Methylobacterium</taxon>
    </lineage>
</organism>
<gene>
    <name evidence="2" type="primary">maiA</name>
    <name evidence="2" type="ORF">OCOJLMKI_2098</name>
</gene>
<name>A0ABQ4RWC8_9HYPH</name>
<evidence type="ECO:0000256" key="1">
    <source>
        <dbReference type="SAM" id="MobiDB-lite"/>
    </source>
</evidence>
<dbReference type="RefSeq" id="WP_238244049.1">
    <property type="nucleotide sequence ID" value="NZ_BPQP01000030.1"/>
</dbReference>
<feature type="region of interest" description="Disordered" evidence="1">
    <location>
        <begin position="1"/>
        <end position="29"/>
    </location>
</feature>
<evidence type="ECO:0000313" key="3">
    <source>
        <dbReference type="Proteomes" id="UP001055125"/>
    </source>
</evidence>
<dbReference type="InterPro" id="IPR026286">
    <property type="entry name" value="MaiA/AMDase"/>
</dbReference>
<dbReference type="InterPro" id="IPR053714">
    <property type="entry name" value="Iso_Racemase_Enz_sf"/>
</dbReference>